<reference evidence="2 3" key="1">
    <citation type="submission" date="2019-05" db="EMBL/GenBank/DDBJ databases">
        <title>Another draft genome of Portunus trituberculatus and its Hox gene families provides insights of decapod evolution.</title>
        <authorList>
            <person name="Jeong J.-H."/>
            <person name="Song I."/>
            <person name="Kim S."/>
            <person name="Choi T."/>
            <person name="Kim D."/>
            <person name="Ryu S."/>
            <person name="Kim W."/>
        </authorList>
    </citation>
    <scope>NUCLEOTIDE SEQUENCE [LARGE SCALE GENOMIC DNA]</scope>
    <source>
        <tissue evidence="2">Muscle</tissue>
    </source>
</reference>
<protein>
    <submittedName>
        <fullName evidence="2">Uncharacterized protein</fullName>
    </submittedName>
</protein>
<evidence type="ECO:0000313" key="3">
    <source>
        <dbReference type="Proteomes" id="UP000324222"/>
    </source>
</evidence>
<proteinExistence type="predicted"/>
<comment type="caution">
    <text evidence="2">The sequence shown here is derived from an EMBL/GenBank/DDBJ whole genome shotgun (WGS) entry which is preliminary data.</text>
</comment>
<sequence>MASSLAQACSRSLKKCGGGGAATKGARLPTKAGDLAPGDPEGMLLAPRCPPLLLTCALPPPRTTTPHTATHTLLKSGGDAPRDHLPHETTTPPHALGTITTTMAEHHTASLPVYSTIPCTLIYTNTQFSLPNKHNTTQGNTHTNDTTHTRVV</sequence>
<dbReference type="EMBL" id="VSRR010050182">
    <property type="protein sequence ID" value="MPC79082.1"/>
    <property type="molecule type" value="Genomic_DNA"/>
</dbReference>
<evidence type="ECO:0000313" key="2">
    <source>
        <dbReference type="EMBL" id="MPC79082.1"/>
    </source>
</evidence>
<evidence type="ECO:0000256" key="1">
    <source>
        <dbReference type="SAM" id="MobiDB-lite"/>
    </source>
</evidence>
<organism evidence="2 3">
    <name type="scientific">Portunus trituberculatus</name>
    <name type="common">Swimming crab</name>
    <name type="synonym">Neptunus trituberculatus</name>
    <dbReference type="NCBI Taxonomy" id="210409"/>
    <lineage>
        <taxon>Eukaryota</taxon>
        <taxon>Metazoa</taxon>
        <taxon>Ecdysozoa</taxon>
        <taxon>Arthropoda</taxon>
        <taxon>Crustacea</taxon>
        <taxon>Multicrustacea</taxon>
        <taxon>Malacostraca</taxon>
        <taxon>Eumalacostraca</taxon>
        <taxon>Eucarida</taxon>
        <taxon>Decapoda</taxon>
        <taxon>Pleocyemata</taxon>
        <taxon>Brachyura</taxon>
        <taxon>Eubrachyura</taxon>
        <taxon>Portunoidea</taxon>
        <taxon>Portunidae</taxon>
        <taxon>Portuninae</taxon>
        <taxon>Portunus</taxon>
    </lineage>
</organism>
<dbReference type="Proteomes" id="UP000324222">
    <property type="component" value="Unassembled WGS sequence"/>
</dbReference>
<feature type="region of interest" description="Disordered" evidence="1">
    <location>
        <begin position="13"/>
        <end position="33"/>
    </location>
</feature>
<dbReference type="AlphaFoldDB" id="A0A5B7I5R4"/>
<name>A0A5B7I5R4_PORTR</name>
<accession>A0A5B7I5R4</accession>
<keyword evidence="3" id="KW-1185">Reference proteome</keyword>
<gene>
    <name evidence="2" type="ORF">E2C01_073594</name>
</gene>